<dbReference type="PANTHER" id="PTHR22916:SF3">
    <property type="entry name" value="UDP-GLCNAC:BETAGAL BETA-1,3-N-ACETYLGLUCOSAMINYLTRANSFERASE-LIKE PROTEIN 1"/>
    <property type="match status" value="1"/>
</dbReference>
<comment type="caution">
    <text evidence="2">The sequence shown here is derived from an EMBL/GenBank/DDBJ whole genome shotgun (WGS) entry which is preliminary data.</text>
</comment>
<dbReference type="SUPFAM" id="SSF53448">
    <property type="entry name" value="Nucleotide-diphospho-sugar transferases"/>
    <property type="match status" value="1"/>
</dbReference>
<keyword evidence="2" id="KW-0808">Transferase</keyword>
<dbReference type="RefSeq" id="WP_154535108.1">
    <property type="nucleotide sequence ID" value="NZ_VUNG01000040.1"/>
</dbReference>
<dbReference type="AlphaFoldDB" id="A0A7K0KHV3"/>
<dbReference type="InterPro" id="IPR029044">
    <property type="entry name" value="Nucleotide-diphossugar_trans"/>
</dbReference>
<dbReference type="Proteomes" id="UP000438914">
    <property type="component" value="Unassembled WGS sequence"/>
</dbReference>
<evidence type="ECO:0000313" key="2">
    <source>
        <dbReference type="EMBL" id="MST85521.1"/>
    </source>
</evidence>
<reference evidence="2 3" key="1">
    <citation type="submission" date="2019-08" db="EMBL/GenBank/DDBJ databases">
        <title>In-depth cultivation of the pig gut microbiome towards novel bacterial diversity and tailored functional studies.</title>
        <authorList>
            <person name="Wylensek D."/>
            <person name="Hitch T.C.A."/>
            <person name="Clavel T."/>
        </authorList>
    </citation>
    <scope>NUCLEOTIDE SEQUENCE [LARGE SCALE GENOMIC DNA]</scope>
    <source>
        <strain evidence="2 3">LKV-178-WT-2A</strain>
    </source>
</reference>
<accession>A0A7K0KHV3</accession>
<dbReference type="EMBL" id="VUNG01000040">
    <property type="protein sequence ID" value="MST85521.1"/>
    <property type="molecule type" value="Genomic_DNA"/>
</dbReference>
<evidence type="ECO:0000259" key="1">
    <source>
        <dbReference type="Pfam" id="PF00535"/>
    </source>
</evidence>
<feature type="domain" description="Glycosyltransferase 2-like" evidence="1">
    <location>
        <begin position="7"/>
        <end position="133"/>
    </location>
</feature>
<dbReference type="InterPro" id="IPR001173">
    <property type="entry name" value="Glyco_trans_2-like"/>
</dbReference>
<dbReference type="CDD" id="cd00761">
    <property type="entry name" value="Glyco_tranf_GTA_type"/>
    <property type="match status" value="1"/>
</dbReference>
<name>A0A7K0KHV3_9BACT</name>
<dbReference type="GO" id="GO:0016758">
    <property type="term" value="F:hexosyltransferase activity"/>
    <property type="evidence" value="ECO:0007669"/>
    <property type="project" value="UniProtKB-ARBA"/>
</dbReference>
<evidence type="ECO:0000313" key="3">
    <source>
        <dbReference type="Proteomes" id="UP000438914"/>
    </source>
</evidence>
<dbReference type="Gene3D" id="3.90.550.10">
    <property type="entry name" value="Spore Coat Polysaccharide Biosynthesis Protein SpsA, Chain A"/>
    <property type="match status" value="1"/>
</dbReference>
<sequence length="315" mass="36602">MPKPLVSFIITTYNLPVTLLEECLHSILSLSLSEDEREIILIDDGSDRSPIDFLSKKNALMYIRQANQGLSVARNHGLQWANGEYIQFVDGDDYLVTAPYEHCLDFVRYERPDMVFFHMTSSNCADTAFSAPQPVSGCEYMTEKNIRAAAWGYIFRKDVLGDLKFTSGIYHEDEEFTPQLLLRSKRVFDTNAPAYYYRQRTGSITHSTDTKIIDKRLEDILQVIVHLKRISSQLPAKSKKALERRVAQLTMDYLYQIIVQTQSRQRLDAAIDILQEMELYPLPDRQYTRKYTLFRKLISSHWGRQLLVRGLKVKR</sequence>
<proteinExistence type="predicted"/>
<dbReference type="PANTHER" id="PTHR22916">
    <property type="entry name" value="GLYCOSYLTRANSFERASE"/>
    <property type="match status" value="1"/>
</dbReference>
<dbReference type="Pfam" id="PF00535">
    <property type="entry name" value="Glycos_transf_2"/>
    <property type="match status" value="1"/>
</dbReference>
<keyword evidence="3" id="KW-1185">Reference proteome</keyword>
<gene>
    <name evidence="2" type="ORF">FYJ73_12735</name>
</gene>
<protein>
    <submittedName>
        <fullName evidence="2">Glycosyltransferase</fullName>
    </submittedName>
</protein>
<organism evidence="2 3">
    <name type="scientific">Hallella mizrahii</name>
    <dbReference type="NCBI Taxonomy" id="2606637"/>
    <lineage>
        <taxon>Bacteria</taxon>
        <taxon>Pseudomonadati</taxon>
        <taxon>Bacteroidota</taxon>
        <taxon>Bacteroidia</taxon>
        <taxon>Bacteroidales</taxon>
        <taxon>Prevotellaceae</taxon>
        <taxon>Hallella</taxon>
    </lineage>
</organism>